<evidence type="ECO:0000313" key="2">
    <source>
        <dbReference type="EMBL" id="KAG7376087.1"/>
    </source>
</evidence>
<organism evidence="2 3">
    <name type="scientific">Phytophthora pseudosyringae</name>
    <dbReference type="NCBI Taxonomy" id="221518"/>
    <lineage>
        <taxon>Eukaryota</taxon>
        <taxon>Sar</taxon>
        <taxon>Stramenopiles</taxon>
        <taxon>Oomycota</taxon>
        <taxon>Peronosporomycetes</taxon>
        <taxon>Peronosporales</taxon>
        <taxon>Peronosporaceae</taxon>
        <taxon>Phytophthora</taxon>
    </lineage>
</organism>
<dbReference type="AlphaFoldDB" id="A0A8T1V495"/>
<feature type="compositionally biased region" description="Basic and acidic residues" evidence="1">
    <location>
        <begin position="72"/>
        <end position="82"/>
    </location>
</feature>
<feature type="region of interest" description="Disordered" evidence="1">
    <location>
        <begin position="1"/>
        <end position="113"/>
    </location>
</feature>
<accession>A0A8T1V495</accession>
<gene>
    <name evidence="2" type="ORF">PHYPSEUDO_014455</name>
</gene>
<name>A0A8T1V495_9STRA</name>
<sequence length="113" mass="11658">MVVDQLDLGAGRHGGNPAMQDRTHRGPAGIAPPAGGDKGEKTWAGVPGPGIRTDGNQEFGGLETQSLEADDGDHGSGQHEGDIGNLQNKYQAGNAGADWGGERQDERGFPAEN</sequence>
<proteinExistence type="predicted"/>
<dbReference type="EMBL" id="JAGDFM010000819">
    <property type="protein sequence ID" value="KAG7376087.1"/>
    <property type="molecule type" value="Genomic_DNA"/>
</dbReference>
<feature type="compositionally biased region" description="Low complexity" evidence="1">
    <location>
        <begin position="26"/>
        <end position="35"/>
    </location>
</feature>
<feature type="compositionally biased region" description="Basic and acidic residues" evidence="1">
    <location>
        <begin position="100"/>
        <end position="113"/>
    </location>
</feature>
<keyword evidence="3" id="KW-1185">Reference proteome</keyword>
<evidence type="ECO:0000313" key="3">
    <source>
        <dbReference type="Proteomes" id="UP000694044"/>
    </source>
</evidence>
<dbReference type="Proteomes" id="UP000694044">
    <property type="component" value="Unassembled WGS sequence"/>
</dbReference>
<reference evidence="2" key="1">
    <citation type="submission" date="2021-02" db="EMBL/GenBank/DDBJ databases">
        <authorList>
            <person name="Palmer J.M."/>
        </authorList>
    </citation>
    <scope>NUCLEOTIDE SEQUENCE</scope>
    <source>
        <strain evidence="2">SCRP734</strain>
    </source>
</reference>
<protein>
    <submittedName>
        <fullName evidence="2">Uncharacterized protein</fullName>
    </submittedName>
</protein>
<comment type="caution">
    <text evidence="2">The sequence shown here is derived from an EMBL/GenBank/DDBJ whole genome shotgun (WGS) entry which is preliminary data.</text>
</comment>
<evidence type="ECO:0000256" key="1">
    <source>
        <dbReference type="SAM" id="MobiDB-lite"/>
    </source>
</evidence>